<evidence type="ECO:0000313" key="7">
    <source>
        <dbReference type="Proteomes" id="UP001648503"/>
    </source>
</evidence>
<evidence type="ECO:0000259" key="5">
    <source>
        <dbReference type="Pfam" id="PF00149"/>
    </source>
</evidence>
<feature type="region of interest" description="Disordered" evidence="3">
    <location>
        <begin position="596"/>
        <end position="633"/>
    </location>
</feature>
<evidence type="ECO:0000256" key="4">
    <source>
        <dbReference type="SAM" id="SignalP"/>
    </source>
</evidence>
<comment type="caution">
    <text evidence="6">The sequence shown here is derived from an EMBL/GenBank/DDBJ whole genome shotgun (WGS) entry which is preliminary data.</text>
</comment>
<dbReference type="Proteomes" id="UP001648503">
    <property type="component" value="Unassembled WGS sequence"/>
</dbReference>
<dbReference type="InterPro" id="IPR004843">
    <property type="entry name" value="Calcineurin-like_PHP"/>
</dbReference>
<reference evidence="6 7" key="1">
    <citation type="submission" date="2021-02" db="EMBL/GenBank/DDBJ databases">
        <title>Variation within the Batrachochytrium salamandrivorans European outbreak.</title>
        <authorList>
            <person name="Kelly M."/>
            <person name="Pasmans F."/>
            <person name="Shea T.P."/>
            <person name="Munoz J.F."/>
            <person name="Carranza S."/>
            <person name="Cuomo C.A."/>
            <person name="Martel A."/>
        </authorList>
    </citation>
    <scope>NUCLEOTIDE SEQUENCE [LARGE SCALE GENOMIC DNA]</scope>
    <source>
        <strain evidence="6 7">AMFP18/2</strain>
    </source>
</reference>
<dbReference type="Pfam" id="PF00149">
    <property type="entry name" value="Metallophos"/>
    <property type="match status" value="1"/>
</dbReference>
<keyword evidence="7" id="KW-1185">Reference proteome</keyword>
<dbReference type="InterPro" id="IPR029052">
    <property type="entry name" value="Metallo-depent_PP-like"/>
</dbReference>
<name>A0ABQ8FF59_9FUNG</name>
<evidence type="ECO:0000256" key="3">
    <source>
        <dbReference type="SAM" id="MobiDB-lite"/>
    </source>
</evidence>
<feature type="compositionally biased region" description="Basic and acidic residues" evidence="3">
    <location>
        <begin position="267"/>
        <end position="276"/>
    </location>
</feature>
<evidence type="ECO:0000256" key="1">
    <source>
        <dbReference type="ARBA" id="ARBA00022801"/>
    </source>
</evidence>
<keyword evidence="1" id="KW-0378">Hydrolase</keyword>
<evidence type="ECO:0000256" key="2">
    <source>
        <dbReference type="ARBA" id="ARBA00023180"/>
    </source>
</evidence>
<organism evidence="6 7">
    <name type="scientific">Batrachochytrium salamandrivorans</name>
    <dbReference type="NCBI Taxonomy" id="1357716"/>
    <lineage>
        <taxon>Eukaryota</taxon>
        <taxon>Fungi</taxon>
        <taxon>Fungi incertae sedis</taxon>
        <taxon>Chytridiomycota</taxon>
        <taxon>Chytridiomycota incertae sedis</taxon>
        <taxon>Chytridiomycetes</taxon>
        <taxon>Rhizophydiales</taxon>
        <taxon>Rhizophydiales incertae sedis</taxon>
        <taxon>Batrachochytrium</taxon>
    </lineage>
</organism>
<dbReference type="PANTHER" id="PTHR10340:SF55">
    <property type="entry name" value="ENDOPOLYPHOSPHATASE"/>
    <property type="match status" value="1"/>
</dbReference>
<feature type="region of interest" description="Disordered" evidence="3">
    <location>
        <begin position="254"/>
        <end position="283"/>
    </location>
</feature>
<feature type="signal peptide" evidence="4">
    <location>
        <begin position="1"/>
        <end position="20"/>
    </location>
</feature>
<accession>A0ABQ8FF59</accession>
<proteinExistence type="predicted"/>
<feature type="compositionally biased region" description="Basic and acidic residues" evidence="3">
    <location>
        <begin position="613"/>
        <end position="627"/>
    </location>
</feature>
<keyword evidence="4" id="KW-0732">Signal</keyword>
<keyword evidence="2" id="KW-0325">Glycoprotein</keyword>
<evidence type="ECO:0000313" key="6">
    <source>
        <dbReference type="EMBL" id="KAH6597264.1"/>
    </source>
</evidence>
<protein>
    <recommendedName>
        <fullName evidence="5">Calcineurin-like phosphoesterase domain-containing protein</fullName>
    </recommendedName>
</protein>
<gene>
    <name evidence="6" type="ORF">BASA50_004615</name>
</gene>
<feature type="chain" id="PRO_5045514031" description="Calcineurin-like phosphoesterase domain-containing protein" evidence="4">
    <location>
        <begin position="21"/>
        <end position="665"/>
    </location>
</feature>
<dbReference type="SUPFAM" id="SSF56300">
    <property type="entry name" value="Metallo-dependent phosphatases"/>
    <property type="match status" value="1"/>
</dbReference>
<dbReference type="PANTHER" id="PTHR10340">
    <property type="entry name" value="SPHINGOMYELIN PHOSPHODIESTERASE"/>
    <property type="match status" value="1"/>
</dbReference>
<sequence>MSRTLCLVLIVAITSSKTLGLGLPQQQLLQPDGSLLNPISHDPSGRFLHLTDIHLDIQYKVGSAVSSGCHRFPTERDFSDLAGFYGAPGSNCDSPAALVNGTFHYIKEVLMKNDHGIDFVIWTGDNVRHSRMSLKVTDAEIETTNRIVTSHILDAFADPANPGCVSMPVVASIGNNDFRPHNYLKYSQESQNPTLNFFADLWAPFIPRLQDATFRRIGSYKIDLAIGKLWGVSLNTLYLSSLNFAVPDCRHRNQHSDSPHYVNTNRDGPRDRDARTNDSSSYGKDEYENMSFFDELTPGDDVLAWLEMEVLIPAQNQKISVYISGHIPPNVVNYSANCYLEFSRLTFKYRDVIRGQFYGHMNIDHFFFTTPDQVLRRYMSAAEVADVSPVNADTEETPNALIHIESETHELTKPPESVGIMSPSWILLYFEYLILHFKTTRKSDVMPQPIFVSPSVVPIFNPAIRLYIYETRSQGVTTPELGHQRSIPFPVYATLLDYEQYYSDLNYWNALWDIQVANSSDAEAKESIKRSNGRTPHPKYLFELEYTCKSLYKLPGYGIDVEAWLELAQRLGGNLDNIQDTQRKGNIQIGYDAPLPVNPGYTMKPARHNHKKRDQDTPDNEKQRDDSNTDQDYNETWGAVNQLRRLFFANMVVHLDGILFPFVRA</sequence>
<dbReference type="EMBL" id="JAFCIX010000152">
    <property type="protein sequence ID" value="KAH6597264.1"/>
    <property type="molecule type" value="Genomic_DNA"/>
</dbReference>
<feature type="domain" description="Calcineurin-like phosphoesterase" evidence="5">
    <location>
        <begin position="46"/>
        <end position="327"/>
    </location>
</feature>